<keyword evidence="1" id="KW-0472">Membrane</keyword>
<feature type="transmembrane region" description="Helical" evidence="1">
    <location>
        <begin position="59"/>
        <end position="79"/>
    </location>
</feature>
<gene>
    <name evidence="2" type="ORF">BRYFOR_06807</name>
</gene>
<dbReference type="InterPro" id="IPR002528">
    <property type="entry name" value="MATE_fam"/>
</dbReference>
<sequence length="133" mass="14629">MMSRALGRKDYDTVYRNSAFGFYLALLCGILFSVIYTAFSGPVLNLLGTSSDTSAATAGYLRWTVTCGAVPAILNVVMVPFKLCRLYLLLCFTVCKTEKHLCLHSSVDAGLSERYCDRRVRRGTENAGVCHPS</sequence>
<dbReference type="AlphaFoldDB" id="C6LDV8"/>
<keyword evidence="3" id="KW-1185">Reference proteome</keyword>
<keyword evidence="1" id="KW-0812">Transmembrane</keyword>
<dbReference type="GO" id="GO:0015297">
    <property type="term" value="F:antiporter activity"/>
    <property type="evidence" value="ECO:0007669"/>
    <property type="project" value="InterPro"/>
</dbReference>
<evidence type="ECO:0000313" key="3">
    <source>
        <dbReference type="Proteomes" id="UP000005561"/>
    </source>
</evidence>
<dbReference type="GO" id="GO:0016020">
    <property type="term" value="C:membrane"/>
    <property type="evidence" value="ECO:0007669"/>
    <property type="project" value="InterPro"/>
</dbReference>
<dbReference type="GO" id="GO:0042910">
    <property type="term" value="F:xenobiotic transmembrane transporter activity"/>
    <property type="evidence" value="ECO:0007669"/>
    <property type="project" value="InterPro"/>
</dbReference>
<feature type="transmembrane region" description="Helical" evidence="1">
    <location>
        <begin position="20"/>
        <end position="39"/>
    </location>
</feature>
<evidence type="ECO:0000313" key="2">
    <source>
        <dbReference type="EMBL" id="EET61162.1"/>
    </source>
</evidence>
<organism evidence="2 3">
    <name type="scientific">Marvinbryantia formatexigens DSM 14469</name>
    <dbReference type="NCBI Taxonomy" id="478749"/>
    <lineage>
        <taxon>Bacteria</taxon>
        <taxon>Bacillati</taxon>
        <taxon>Bacillota</taxon>
        <taxon>Clostridia</taxon>
        <taxon>Lachnospirales</taxon>
        <taxon>Lachnospiraceae</taxon>
        <taxon>Marvinbryantia</taxon>
    </lineage>
</organism>
<dbReference type="STRING" id="168384.SAMN05660368_01124"/>
<dbReference type="EMBL" id="ACCL02000007">
    <property type="protein sequence ID" value="EET61162.1"/>
    <property type="molecule type" value="Genomic_DNA"/>
</dbReference>
<reference evidence="2" key="1">
    <citation type="submission" date="2009-07" db="EMBL/GenBank/DDBJ databases">
        <authorList>
            <person name="Weinstock G."/>
            <person name="Sodergren E."/>
            <person name="Clifton S."/>
            <person name="Fulton L."/>
            <person name="Fulton B."/>
            <person name="Courtney L."/>
            <person name="Fronick C."/>
            <person name="Harrison M."/>
            <person name="Strong C."/>
            <person name="Farmer C."/>
            <person name="Delahaunty K."/>
            <person name="Markovic C."/>
            <person name="Hall O."/>
            <person name="Minx P."/>
            <person name="Tomlinson C."/>
            <person name="Mitreva M."/>
            <person name="Nelson J."/>
            <person name="Hou S."/>
            <person name="Wollam A."/>
            <person name="Pepin K.H."/>
            <person name="Johnson M."/>
            <person name="Bhonagiri V."/>
            <person name="Nash W.E."/>
            <person name="Warren W."/>
            <person name="Chinwalla A."/>
            <person name="Mardis E.R."/>
            <person name="Wilson R.K."/>
        </authorList>
    </citation>
    <scope>NUCLEOTIDE SEQUENCE [LARGE SCALE GENOMIC DNA]</scope>
    <source>
        <strain evidence="2">DSM 14469</strain>
    </source>
</reference>
<evidence type="ECO:0000256" key="1">
    <source>
        <dbReference type="SAM" id="Phobius"/>
    </source>
</evidence>
<accession>C6LDV8</accession>
<comment type="caution">
    <text evidence="2">The sequence shown here is derived from an EMBL/GenBank/DDBJ whole genome shotgun (WGS) entry which is preliminary data.</text>
</comment>
<name>C6LDV8_9FIRM</name>
<protein>
    <submittedName>
        <fullName evidence="2">Uncharacterized protein</fullName>
    </submittedName>
</protein>
<proteinExistence type="predicted"/>
<keyword evidence="1" id="KW-1133">Transmembrane helix</keyword>
<dbReference type="Pfam" id="PF01554">
    <property type="entry name" value="MatE"/>
    <property type="match status" value="1"/>
</dbReference>
<dbReference type="Proteomes" id="UP000005561">
    <property type="component" value="Unassembled WGS sequence"/>
</dbReference>